<gene>
    <name evidence="2" type="ORF">Salmuc_04044</name>
</gene>
<dbReference type="AlphaFoldDB" id="S9S7V0"/>
<proteinExistence type="predicted"/>
<dbReference type="Proteomes" id="UP000015347">
    <property type="component" value="Unassembled WGS sequence"/>
</dbReference>
<dbReference type="HOGENOM" id="CLU_2755526_0_0_5"/>
<accession>S9S7V0</accession>
<evidence type="ECO:0000313" key="2">
    <source>
        <dbReference type="EMBL" id="EPX82319.1"/>
    </source>
</evidence>
<name>S9S7V0_9RHOB</name>
<feature type="region of interest" description="Disordered" evidence="1">
    <location>
        <begin position="44"/>
        <end position="70"/>
    </location>
</feature>
<reference evidence="3" key="1">
    <citation type="journal article" date="2014" name="Stand. Genomic Sci.">
        <title>Genome sequence of the exopolysaccharide-producing Salipiger mucosus type strain (DSM 16094(T)), a moderately halophilic member of the Roseobacter clade.</title>
        <authorList>
            <person name="Riedel T."/>
            <person name="Spring S."/>
            <person name="Fiebig A."/>
            <person name="Petersen J."/>
            <person name="Kyrpides N.C."/>
            <person name="Goker M."/>
            <person name="Klenk H.P."/>
        </authorList>
    </citation>
    <scope>NUCLEOTIDE SEQUENCE [LARGE SCALE GENOMIC DNA]</scope>
    <source>
        <strain evidence="3">DSM 16094</strain>
    </source>
</reference>
<dbReference type="EMBL" id="APVH01000023">
    <property type="protein sequence ID" value="EPX82319.1"/>
    <property type="molecule type" value="Genomic_DNA"/>
</dbReference>
<comment type="caution">
    <text evidence="2">The sequence shown here is derived from an EMBL/GenBank/DDBJ whole genome shotgun (WGS) entry which is preliminary data.</text>
</comment>
<protein>
    <submittedName>
        <fullName evidence="2">Uncharacterized protein</fullName>
    </submittedName>
</protein>
<sequence>MGQGCQGHGSTRSASRPHARLFCIAPPMASEQAKARAHRDSAQGCCRSARSGGGAENRPCCPRAAGRDRR</sequence>
<keyword evidence="3" id="KW-1185">Reference proteome</keyword>
<organism evidence="2 3">
    <name type="scientific">Salipiger mucosus DSM 16094</name>
    <dbReference type="NCBI Taxonomy" id="1123237"/>
    <lineage>
        <taxon>Bacteria</taxon>
        <taxon>Pseudomonadati</taxon>
        <taxon>Pseudomonadota</taxon>
        <taxon>Alphaproteobacteria</taxon>
        <taxon>Rhodobacterales</taxon>
        <taxon>Roseobacteraceae</taxon>
        <taxon>Salipiger</taxon>
    </lineage>
</organism>
<evidence type="ECO:0000313" key="3">
    <source>
        <dbReference type="Proteomes" id="UP000015347"/>
    </source>
</evidence>
<dbReference type="STRING" id="1123237.Salmuc_04044"/>
<evidence type="ECO:0000256" key="1">
    <source>
        <dbReference type="SAM" id="MobiDB-lite"/>
    </source>
</evidence>